<dbReference type="Proteomes" id="UP000242188">
    <property type="component" value="Unassembled WGS sequence"/>
</dbReference>
<gene>
    <name evidence="7" type="ORF">KP79_PYT12888</name>
</gene>
<evidence type="ECO:0000256" key="5">
    <source>
        <dbReference type="ARBA" id="ARBA00023211"/>
    </source>
</evidence>
<evidence type="ECO:0000256" key="1">
    <source>
        <dbReference type="ARBA" id="ARBA00001936"/>
    </source>
</evidence>
<dbReference type="Gene3D" id="3.90.230.10">
    <property type="entry name" value="Creatinase/methionine aminopeptidase superfamily"/>
    <property type="match status" value="1"/>
</dbReference>
<evidence type="ECO:0000313" key="7">
    <source>
        <dbReference type="EMBL" id="OWF52897.1"/>
    </source>
</evidence>
<keyword evidence="5" id="KW-0464">Manganese</keyword>
<keyword evidence="7" id="KW-0645">Protease</keyword>
<dbReference type="OrthoDB" id="4215474at2759"/>
<dbReference type="SMART" id="SM01011">
    <property type="entry name" value="AMP_N"/>
    <property type="match status" value="1"/>
</dbReference>
<reference evidence="7 8" key="1">
    <citation type="journal article" date="2017" name="Nat. Ecol. Evol.">
        <title>Scallop genome provides insights into evolution of bilaterian karyotype and development.</title>
        <authorList>
            <person name="Wang S."/>
            <person name="Zhang J."/>
            <person name="Jiao W."/>
            <person name="Li J."/>
            <person name="Xun X."/>
            <person name="Sun Y."/>
            <person name="Guo X."/>
            <person name="Huan P."/>
            <person name="Dong B."/>
            <person name="Zhang L."/>
            <person name="Hu X."/>
            <person name="Sun X."/>
            <person name="Wang J."/>
            <person name="Zhao C."/>
            <person name="Wang Y."/>
            <person name="Wang D."/>
            <person name="Huang X."/>
            <person name="Wang R."/>
            <person name="Lv J."/>
            <person name="Li Y."/>
            <person name="Zhang Z."/>
            <person name="Liu B."/>
            <person name="Lu W."/>
            <person name="Hui Y."/>
            <person name="Liang J."/>
            <person name="Zhou Z."/>
            <person name="Hou R."/>
            <person name="Li X."/>
            <person name="Liu Y."/>
            <person name="Li H."/>
            <person name="Ning X."/>
            <person name="Lin Y."/>
            <person name="Zhao L."/>
            <person name="Xing Q."/>
            <person name="Dou J."/>
            <person name="Li Y."/>
            <person name="Mao J."/>
            <person name="Guo H."/>
            <person name="Dou H."/>
            <person name="Li T."/>
            <person name="Mu C."/>
            <person name="Jiang W."/>
            <person name="Fu Q."/>
            <person name="Fu X."/>
            <person name="Miao Y."/>
            <person name="Liu J."/>
            <person name="Yu Q."/>
            <person name="Li R."/>
            <person name="Liao H."/>
            <person name="Li X."/>
            <person name="Kong Y."/>
            <person name="Jiang Z."/>
            <person name="Chourrout D."/>
            <person name="Li R."/>
            <person name="Bao Z."/>
        </authorList>
    </citation>
    <scope>NUCLEOTIDE SEQUENCE [LARGE SCALE GENOMIC DNA]</scope>
    <source>
        <strain evidence="7 8">PY_sf001</strain>
    </source>
</reference>
<dbReference type="PANTHER" id="PTHR43226:SF4">
    <property type="entry name" value="XAA-PRO AMINOPEPTIDASE 3"/>
    <property type="match status" value="1"/>
</dbReference>
<dbReference type="AlphaFoldDB" id="A0A210QVW3"/>
<comment type="caution">
    <text evidence="7">The sequence shown here is derived from an EMBL/GenBank/DDBJ whole genome shotgun (WGS) entry which is preliminary data.</text>
</comment>
<dbReference type="InterPro" id="IPR029149">
    <property type="entry name" value="Creatin/AminoP/Spt16_N"/>
</dbReference>
<sequence length="514" mass="58519">MEYLKDPLPSVSVGCCNALRTFSRLFRLNQPLTILHRNFGQPVAQTHPHLLKQGEVTPFVTKEEYSNRRHNVFKLALDQFEGCNNVKEHIMIFPSASRLYMTIPIPYPFRQNTDFLYLSGFQEADSVLILHNSQNVPVSNSTPNSTPNSRSGMTSVLFVPRKDPYAELWEGERSGREGAEEITGVDGAYNTEDLRHFLQDYSKEHSDYVIWYDAEGKVHPQLHGAGIEDFILQGKQKCVETTTQKIHQTRVIKSPAEAQLMLKSVDIASESLEEVMRFSYPMVNESYLHAKMEYECKLRDAQMLAYPPVVAGGHRGNTIHYTKNNQIVSEGEMVLMDAGCEYHGFCSDLTRTWPVSGRFSPVQRRLYEMVLRIQLKVISLCTPQFSLEQIYVYMLHLLGDELVSLGLMKPKDKTTDFFQVGSAFYPHHVGHYLGMDVHDTPTMSRYTKLQPGMIIAIEPGVYIPKDRTTVPEEYRGIAIRIEDNLLITDSEPIVLSANCVKDPDHIEEIMASKS</sequence>
<dbReference type="GO" id="GO:0005739">
    <property type="term" value="C:mitochondrion"/>
    <property type="evidence" value="ECO:0007669"/>
    <property type="project" value="TreeGrafter"/>
</dbReference>
<dbReference type="InterPro" id="IPR000994">
    <property type="entry name" value="Pept_M24"/>
</dbReference>
<evidence type="ECO:0000256" key="2">
    <source>
        <dbReference type="ARBA" id="ARBA00008766"/>
    </source>
</evidence>
<protein>
    <submittedName>
        <fullName evidence="7">Xaa-Pro aminopeptidase 3</fullName>
    </submittedName>
</protein>
<keyword evidence="7" id="KW-0031">Aminopeptidase</keyword>
<keyword evidence="4" id="KW-0378">Hydrolase</keyword>
<keyword evidence="3" id="KW-0479">Metal-binding</keyword>
<proteinExistence type="inferred from homology"/>
<dbReference type="GO" id="GO:0006508">
    <property type="term" value="P:proteolysis"/>
    <property type="evidence" value="ECO:0007669"/>
    <property type="project" value="TreeGrafter"/>
</dbReference>
<accession>A0A210QVW3</accession>
<dbReference type="CDD" id="cd01087">
    <property type="entry name" value="Prolidase"/>
    <property type="match status" value="1"/>
</dbReference>
<keyword evidence="8" id="KW-1185">Reference proteome</keyword>
<evidence type="ECO:0000256" key="4">
    <source>
        <dbReference type="ARBA" id="ARBA00022801"/>
    </source>
</evidence>
<dbReference type="Pfam" id="PF05195">
    <property type="entry name" value="AMP_N"/>
    <property type="match status" value="1"/>
</dbReference>
<comment type="cofactor">
    <cofactor evidence="1">
        <name>Mn(2+)</name>
        <dbReference type="ChEBI" id="CHEBI:29035"/>
    </cofactor>
</comment>
<dbReference type="SUPFAM" id="SSF55920">
    <property type="entry name" value="Creatinase/aminopeptidase"/>
    <property type="match status" value="1"/>
</dbReference>
<dbReference type="InterPro" id="IPR052433">
    <property type="entry name" value="X-Pro_dipept-like"/>
</dbReference>
<dbReference type="InterPro" id="IPR036005">
    <property type="entry name" value="Creatinase/aminopeptidase-like"/>
</dbReference>
<dbReference type="GO" id="GO:0070006">
    <property type="term" value="F:metalloaminopeptidase activity"/>
    <property type="evidence" value="ECO:0007669"/>
    <property type="project" value="InterPro"/>
</dbReference>
<dbReference type="SUPFAM" id="SSF53092">
    <property type="entry name" value="Creatinase/prolidase N-terminal domain"/>
    <property type="match status" value="1"/>
</dbReference>
<dbReference type="Gene3D" id="3.40.350.10">
    <property type="entry name" value="Creatinase/prolidase N-terminal domain"/>
    <property type="match status" value="1"/>
</dbReference>
<evidence type="ECO:0000256" key="3">
    <source>
        <dbReference type="ARBA" id="ARBA00022723"/>
    </source>
</evidence>
<feature type="domain" description="Aminopeptidase P N-terminal" evidence="6">
    <location>
        <begin position="60"/>
        <end position="220"/>
    </location>
</feature>
<dbReference type="InterPro" id="IPR007865">
    <property type="entry name" value="Aminopep_P_N"/>
</dbReference>
<dbReference type="PANTHER" id="PTHR43226">
    <property type="entry name" value="XAA-PRO AMINOPEPTIDASE 3"/>
    <property type="match status" value="1"/>
</dbReference>
<dbReference type="EMBL" id="NEDP02001613">
    <property type="protein sequence ID" value="OWF52897.1"/>
    <property type="molecule type" value="Genomic_DNA"/>
</dbReference>
<comment type="similarity">
    <text evidence="2">Belongs to the peptidase M24B family.</text>
</comment>
<dbReference type="Pfam" id="PF00557">
    <property type="entry name" value="Peptidase_M24"/>
    <property type="match status" value="1"/>
</dbReference>
<organism evidence="7 8">
    <name type="scientific">Mizuhopecten yessoensis</name>
    <name type="common">Japanese scallop</name>
    <name type="synonym">Patinopecten yessoensis</name>
    <dbReference type="NCBI Taxonomy" id="6573"/>
    <lineage>
        <taxon>Eukaryota</taxon>
        <taxon>Metazoa</taxon>
        <taxon>Spiralia</taxon>
        <taxon>Lophotrochozoa</taxon>
        <taxon>Mollusca</taxon>
        <taxon>Bivalvia</taxon>
        <taxon>Autobranchia</taxon>
        <taxon>Pteriomorphia</taxon>
        <taxon>Pectinida</taxon>
        <taxon>Pectinoidea</taxon>
        <taxon>Pectinidae</taxon>
        <taxon>Mizuhopecten</taxon>
    </lineage>
</organism>
<name>A0A210QVW3_MIZYE</name>
<evidence type="ECO:0000259" key="6">
    <source>
        <dbReference type="SMART" id="SM01011"/>
    </source>
</evidence>
<evidence type="ECO:0000313" key="8">
    <source>
        <dbReference type="Proteomes" id="UP000242188"/>
    </source>
</evidence>
<dbReference type="GO" id="GO:0030145">
    <property type="term" value="F:manganese ion binding"/>
    <property type="evidence" value="ECO:0007669"/>
    <property type="project" value="InterPro"/>
</dbReference>
<dbReference type="STRING" id="6573.A0A210QVW3"/>